<dbReference type="AlphaFoldDB" id="A0A9P5LFT9"/>
<evidence type="ECO:0000313" key="1">
    <source>
        <dbReference type="EMBL" id="KAF7557111.1"/>
    </source>
</evidence>
<reference evidence="1" key="1">
    <citation type="submission" date="2020-03" db="EMBL/GenBank/DDBJ databases">
        <title>Draft Genome Sequence of Cylindrodendrum hubeiense.</title>
        <authorList>
            <person name="Buettner E."/>
            <person name="Kellner H."/>
        </authorList>
    </citation>
    <scope>NUCLEOTIDE SEQUENCE</scope>
    <source>
        <strain evidence="1">IHI 201604</strain>
    </source>
</reference>
<sequence length="79" mass="8890">MPGVLLPTVREDHTVWSCPWPIDENIICSASNQMTETTCRNCGKVRWVGAEAISNTGMIIGELTGHDPVTTEEIWTYYY</sequence>
<dbReference type="EMBL" id="JAANBB010000007">
    <property type="protein sequence ID" value="KAF7557111.1"/>
    <property type="molecule type" value="Genomic_DNA"/>
</dbReference>
<comment type="caution">
    <text evidence="1">The sequence shown here is derived from an EMBL/GenBank/DDBJ whole genome shotgun (WGS) entry which is preliminary data.</text>
</comment>
<gene>
    <name evidence="1" type="ORF">G7Z17_g980</name>
</gene>
<dbReference type="Proteomes" id="UP000722485">
    <property type="component" value="Unassembled WGS sequence"/>
</dbReference>
<protein>
    <submittedName>
        <fullName evidence="1">Uncharacterized protein</fullName>
    </submittedName>
</protein>
<name>A0A9P5LFT9_9HYPO</name>
<proteinExistence type="predicted"/>
<keyword evidence="2" id="KW-1185">Reference proteome</keyword>
<evidence type="ECO:0000313" key="2">
    <source>
        <dbReference type="Proteomes" id="UP000722485"/>
    </source>
</evidence>
<accession>A0A9P5LFT9</accession>
<organism evidence="1 2">
    <name type="scientific">Cylindrodendrum hubeiense</name>
    <dbReference type="NCBI Taxonomy" id="595255"/>
    <lineage>
        <taxon>Eukaryota</taxon>
        <taxon>Fungi</taxon>
        <taxon>Dikarya</taxon>
        <taxon>Ascomycota</taxon>
        <taxon>Pezizomycotina</taxon>
        <taxon>Sordariomycetes</taxon>
        <taxon>Hypocreomycetidae</taxon>
        <taxon>Hypocreales</taxon>
        <taxon>Nectriaceae</taxon>
        <taxon>Cylindrodendrum</taxon>
    </lineage>
</organism>